<keyword evidence="3" id="KW-0804">Transcription</keyword>
<dbReference type="Pfam" id="PF13377">
    <property type="entry name" value="Peripla_BP_3"/>
    <property type="match status" value="1"/>
</dbReference>
<keyword evidence="6" id="KW-1185">Reference proteome</keyword>
<evidence type="ECO:0000256" key="3">
    <source>
        <dbReference type="ARBA" id="ARBA00023163"/>
    </source>
</evidence>
<dbReference type="PANTHER" id="PTHR30146:SF153">
    <property type="entry name" value="LACTOSE OPERON REPRESSOR"/>
    <property type="match status" value="1"/>
</dbReference>
<comment type="caution">
    <text evidence="5">The sequence shown here is derived from an EMBL/GenBank/DDBJ whole genome shotgun (WGS) entry which is preliminary data.</text>
</comment>
<keyword evidence="2" id="KW-0238">DNA-binding</keyword>
<evidence type="ECO:0000256" key="1">
    <source>
        <dbReference type="ARBA" id="ARBA00023015"/>
    </source>
</evidence>
<dbReference type="OrthoDB" id="252678at2"/>
<dbReference type="GO" id="GO:0000976">
    <property type="term" value="F:transcription cis-regulatory region binding"/>
    <property type="evidence" value="ECO:0007669"/>
    <property type="project" value="TreeGrafter"/>
</dbReference>
<name>A0A413RIF9_9CELL</name>
<keyword evidence="1" id="KW-0805">Transcription regulation</keyword>
<evidence type="ECO:0000259" key="4">
    <source>
        <dbReference type="PROSITE" id="PS50932"/>
    </source>
</evidence>
<dbReference type="InterPro" id="IPR010982">
    <property type="entry name" value="Lambda_DNA-bd_dom_sf"/>
</dbReference>
<dbReference type="Gene3D" id="1.10.260.40">
    <property type="entry name" value="lambda repressor-like DNA-binding domains"/>
    <property type="match status" value="1"/>
</dbReference>
<protein>
    <submittedName>
        <fullName evidence="5">LacI family transcriptional regulator</fullName>
    </submittedName>
</protein>
<dbReference type="GO" id="GO:0003700">
    <property type="term" value="F:DNA-binding transcription factor activity"/>
    <property type="evidence" value="ECO:0007669"/>
    <property type="project" value="TreeGrafter"/>
</dbReference>
<dbReference type="EMBL" id="QWKP01000217">
    <property type="protein sequence ID" value="RHA38100.1"/>
    <property type="molecule type" value="Genomic_DNA"/>
</dbReference>
<dbReference type="SUPFAM" id="SSF47413">
    <property type="entry name" value="lambda repressor-like DNA-binding domains"/>
    <property type="match status" value="1"/>
</dbReference>
<gene>
    <name evidence="5" type="ORF">D1825_15290</name>
</gene>
<evidence type="ECO:0000313" key="5">
    <source>
        <dbReference type="EMBL" id="RHA38100.1"/>
    </source>
</evidence>
<dbReference type="SUPFAM" id="SSF53822">
    <property type="entry name" value="Periplasmic binding protein-like I"/>
    <property type="match status" value="1"/>
</dbReference>
<dbReference type="Proteomes" id="UP000283374">
    <property type="component" value="Unassembled WGS sequence"/>
</dbReference>
<evidence type="ECO:0000313" key="6">
    <source>
        <dbReference type="Proteomes" id="UP000283374"/>
    </source>
</evidence>
<dbReference type="InterPro" id="IPR028082">
    <property type="entry name" value="Peripla_BP_I"/>
</dbReference>
<organism evidence="5 6">
    <name type="scientific">Cellulomonas rhizosphaerae</name>
    <dbReference type="NCBI Taxonomy" id="2293719"/>
    <lineage>
        <taxon>Bacteria</taxon>
        <taxon>Bacillati</taxon>
        <taxon>Actinomycetota</taxon>
        <taxon>Actinomycetes</taxon>
        <taxon>Micrococcales</taxon>
        <taxon>Cellulomonadaceae</taxon>
        <taxon>Cellulomonas</taxon>
    </lineage>
</organism>
<dbReference type="Pfam" id="PF00356">
    <property type="entry name" value="LacI"/>
    <property type="match status" value="1"/>
</dbReference>
<dbReference type="CDD" id="cd06267">
    <property type="entry name" value="PBP1_LacI_sugar_binding-like"/>
    <property type="match status" value="1"/>
</dbReference>
<dbReference type="PROSITE" id="PS00356">
    <property type="entry name" value="HTH_LACI_1"/>
    <property type="match status" value="1"/>
</dbReference>
<dbReference type="RefSeq" id="WP_118768275.1">
    <property type="nucleotide sequence ID" value="NZ_QWKP01000217.1"/>
</dbReference>
<reference evidence="5 6" key="1">
    <citation type="submission" date="2018-08" db="EMBL/GenBank/DDBJ databases">
        <title>Cellulomonas rhizosphaerae sp. nov., a novel actinomycete isolated from soil.</title>
        <authorList>
            <person name="Tian Y."/>
        </authorList>
    </citation>
    <scope>NUCLEOTIDE SEQUENCE [LARGE SCALE GENOMIC DNA]</scope>
    <source>
        <strain evidence="5 6">NEAU-TCZ24</strain>
    </source>
</reference>
<sequence length="334" mass="35103">MTTIDDVARAAGVSVSTVSYALSGKRPISASTRERIEAAVRELDYRPHAGARALASARTNVLALMAPLRVDVNVGVIMQFVTGVVTQAQTYHHDVLLLTQDDHAGVERVAAGSMVDAVIMMDVEADDPRLPILRRQRQPAVLIGLPRDTAGFSCVDLDFESAARSAVDHLLRLGHRSIALVGSPQAVLDRHTTYAARMVRGFTEEAARAGVAAVFEPCESSHSGAVAAVDRVLTRLPGVTGIVVHNEVALPAVLATLRERGRSVPDDISVVAVCPTDVAVGQPQQLTSVDIPATAIGGVAVDMAMARLDGTQLAETRLISPVLTARATTGPAPA</sequence>
<proteinExistence type="predicted"/>
<dbReference type="SMART" id="SM00354">
    <property type="entry name" value="HTH_LACI"/>
    <property type="match status" value="1"/>
</dbReference>
<accession>A0A413RIF9</accession>
<dbReference type="PANTHER" id="PTHR30146">
    <property type="entry name" value="LACI-RELATED TRANSCRIPTIONAL REPRESSOR"/>
    <property type="match status" value="1"/>
</dbReference>
<dbReference type="CDD" id="cd01392">
    <property type="entry name" value="HTH_LacI"/>
    <property type="match status" value="1"/>
</dbReference>
<dbReference type="InterPro" id="IPR000843">
    <property type="entry name" value="HTH_LacI"/>
</dbReference>
<feature type="domain" description="HTH lacI-type" evidence="4">
    <location>
        <begin position="2"/>
        <end position="56"/>
    </location>
</feature>
<dbReference type="PROSITE" id="PS50932">
    <property type="entry name" value="HTH_LACI_2"/>
    <property type="match status" value="1"/>
</dbReference>
<dbReference type="Gene3D" id="3.40.50.2300">
    <property type="match status" value="2"/>
</dbReference>
<evidence type="ECO:0000256" key="2">
    <source>
        <dbReference type="ARBA" id="ARBA00023125"/>
    </source>
</evidence>
<dbReference type="AlphaFoldDB" id="A0A413RIF9"/>
<dbReference type="InterPro" id="IPR046335">
    <property type="entry name" value="LacI/GalR-like_sensor"/>
</dbReference>